<keyword evidence="1" id="KW-0812">Transmembrane</keyword>
<evidence type="ECO:0000256" key="1">
    <source>
        <dbReference type="SAM" id="Phobius"/>
    </source>
</evidence>
<evidence type="ECO:0000313" key="2">
    <source>
        <dbReference type="EMBL" id="SET21521.1"/>
    </source>
</evidence>
<name>A0A1I0CP63_9RHOB</name>
<reference evidence="2 3" key="1">
    <citation type="submission" date="2016-10" db="EMBL/GenBank/DDBJ databases">
        <authorList>
            <person name="de Groot N.N."/>
        </authorList>
    </citation>
    <scope>NUCLEOTIDE SEQUENCE [LARGE SCALE GENOMIC DNA]</scope>
    <source>
        <strain evidence="2 3">DSM 17862</strain>
    </source>
</reference>
<gene>
    <name evidence="2" type="ORF">SAMN04489858_103401</name>
</gene>
<dbReference type="Proteomes" id="UP000199180">
    <property type="component" value="Unassembled WGS sequence"/>
</dbReference>
<dbReference type="RefSeq" id="WP_090733442.1">
    <property type="nucleotide sequence ID" value="NZ_FOHO01000003.1"/>
</dbReference>
<dbReference type="STRING" id="364199.SAMN04489858_103401"/>
<accession>A0A1I0CP63</accession>
<sequence length="132" mass="14567">MGRDAQNIADIRNMADDVARLMADRLGGARRGEHPQLDLMLRRRGGALPGRLRKPARFLAQADRMAAQPKLGRQVDLAAVSRAYQQLTKHLEPLGQISRWRNSTLNFAASVAFGLLVLAGAMIWLAVRSGRL</sequence>
<dbReference type="OrthoDB" id="7874812at2"/>
<dbReference type="EMBL" id="FOHO01000003">
    <property type="protein sequence ID" value="SET21521.1"/>
    <property type="molecule type" value="Genomic_DNA"/>
</dbReference>
<protein>
    <submittedName>
        <fullName evidence="2">Uncharacterized protein</fullName>
    </submittedName>
</protein>
<dbReference type="AlphaFoldDB" id="A0A1I0CP63"/>
<proteinExistence type="predicted"/>
<keyword evidence="1" id="KW-1133">Transmembrane helix</keyword>
<keyword evidence="3" id="KW-1185">Reference proteome</keyword>
<evidence type="ECO:0000313" key="3">
    <source>
        <dbReference type="Proteomes" id="UP000199180"/>
    </source>
</evidence>
<keyword evidence="1" id="KW-0472">Membrane</keyword>
<feature type="transmembrane region" description="Helical" evidence="1">
    <location>
        <begin position="105"/>
        <end position="127"/>
    </location>
</feature>
<organism evidence="2 3">
    <name type="scientific">Paracoccus homiensis</name>
    <dbReference type="NCBI Taxonomy" id="364199"/>
    <lineage>
        <taxon>Bacteria</taxon>
        <taxon>Pseudomonadati</taxon>
        <taxon>Pseudomonadota</taxon>
        <taxon>Alphaproteobacteria</taxon>
        <taxon>Rhodobacterales</taxon>
        <taxon>Paracoccaceae</taxon>
        <taxon>Paracoccus</taxon>
    </lineage>
</organism>